<proteinExistence type="predicted"/>
<evidence type="ECO:0000259" key="5">
    <source>
        <dbReference type="PROSITE" id="PS50089"/>
    </source>
</evidence>
<organism evidence="6 7">
    <name type="scientific">Apostasia shenzhenica</name>
    <dbReference type="NCBI Taxonomy" id="1088818"/>
    <lineage>
        <taxon>Eukaryota</taxon>
        <taxon>Viridiplantae</taxon>
        <taxon>Streptophyta</taxon>
        <taxon>Embryophyta</taxon>
        <taxon>Tracheophyta</taxon>
        <taxon>Spermatophyta</taxon>
        <taxon>Magnoliopsida</taxon>
        <taxon>Liliopsida</taxon>
        <taxon>Asparagales</taxon>
        <taxon>Orchidaceae</taxon>
        <taxon>Apostasioideae</taxon>
        <taxon>Apostasia</taxon>
    </lineage>
</organism>
<dbReference type="GO" id="GO:0033768">
    <property type="term" value="C:SUMO-targeted ubiquitin ligase complex"/>
    <property type="evidence" value="ECO:0007669"/>
    <property type="project" value="TreeGrafter"/>
</dbReference>
<dbReference type="STRING" id="1088818.A0A2I0AZJ3"/>
<dbReference type="InterPro" id="IPR001841">
    <property type="entry name" value="Znf_RING"/>
</dbReference>
<sequence length="51" mass="5840">MSTLKEPSSTICGHVFCHECITMAVNKLKKCPTCRRKLNKKSIHRIFLPPL</sequence>
<evidence type="ECO:0000256" key="4">
    <source>
        <dbReference type="PROSITE-ProRule" id="PRU00175"/>
    </source>
</evidence>
<dbReference type="Pfam" id="PF13923">
    <property type="entry name" value="zf-C3HC4_2"/>
    <property type="match status" value="1"/>
</dbReference>
<dbReference type="GO" id="GO:0061630">
    <property type="term" value="F:ubiquitin protein ligase activity"/>
    <property type="evidence" value="ECO:0007669"/>
    <property type="project" value="InterPro"/>
</dbReference>
<dbReference type="PROSITE" id="PS50089">
    <property type="entry name" value="ZF_RING_2"/>
    <property type="match status" value="1"/>
</dbReference>
<gene>
    <name evidence="6" type="primary">PEX10</name>
    <name evidence="6" type="ORF">AXF42_Ash006579</name>
</gene>
<evidence type="ECO:0000256" key="2">
    <source>
        <dbReference type="ARBA" id="ARBA00022771"/>
    </source>
</evidence>
<dbReference type="PANTHER" id="PTHR47094:SF1">
    <property type="entry name" value="RING-TYPE E3 UBIQUITIN TRANSFERASE"/>
    <property type="match status" value="1"/>
</dbReference>
<dbReference type="SUPFAM" id="SSF57850">
    <property type="entry name" value="RING/U-box"/>
    <property type="match status" value="1"/>
</dbReference>
<dbReference type="EMBL" id="KZ451935">
    <property type="protein sequence ID" value="PKA60944.1"/>
    <property type="molecule type" value="Genomic_DNA"/>
</dbReference>
<dbReference type="Proteomes" id="UP000236161">
    <property type="component" value="Unassembled WGS sequence"/>
</dbReference>
<evidence type="ECO:0000313" key="6">
    <source>
        <dbReference type="EMBL" id="PKA60944.1"/>
    </source>
</evidence>
<keyword evidence="2 4" id="KW-0863">Zinc-finger</keyword>
<dbReference type="GO" id="GO:0006511">
    <property type="term" value="P:ubiquitin-dependent protein catabolic process"/>
    <property type="evidence" value="ECO:0007669"/>
    <property type="project" value="TreeGrafter"/>
</dbReference>
<dbReference type="OrthoDB" id="6105938at2759"/>
<keyword evidence="1" id="KW-0479">Metal-binding</keyword>
<dbReference type="Gene3D" id="3.30.40.10">
    <property type="entry name" value="Zinc/RING finger domain, C3HC4 (zinc finger)"/>
    <property type="match status" value="1"/>
</dbReference>
<keyword evidence="7" id="KW-1185">Reference proteome</keyword>
<evidence type="ECO:0000256" key="1">
    <source>
        <dbReference type="ARBA" id="ARBA00022723"/>
    </source>
</evidence>
<dbReference type="InterPro" id="IPR017907">
    <property type="entry name" value="Znf_RING_CS"/>
</dbReference>
<evidence type="ECO:0000256" key="3">
    <source>
        <dbReference type="ARBA" id="ARBA00022833"/>
    </source>
</evidence>
<accession>A0A2I0AZJ3</accession>
<dbReference type="AlphaFoldDB" id="A0A2I0AZJ3"/>
<dbReference type="InterPro" id="IPR013083">
    <property type="entry name" value="Znf_RING/FYVE/PHD"/>
</dbReference>
<dbReference type="InterPro" id="IPR049627">
    <property type="entry name" value="SLX8"/>
</dbReference>
<dbReference type="GO" id="GO:0008270">
    <property type="term" value="F:zinc ion binding"/>
    <property type="evidence" value="ECO:0007669"/>
    <property type="project" value="UniProtKB-KW"/>
</dbReference>
<keyword evidence="3" id="KW-0862">Zinc</keyword>
<feature type="domain" description="RING-type" evidence="5">
    <location>
        <begin position="12"/>
        <end position="35"/>
    </location>
</feature>
<dbReference type="PANTHER" id="PTHR47094">
    <property type="entry name" value="ELFLESS, ISOFORM B"/>
    <property type="match status" value="1"/>
</dbReference>
<protein>
    <submittedName>
        <fullName evidence="6">Peroxisome biogenesis factor 10</fullName>
    </submittedName>
</protein>
<reference evidence="6 7" key="1">
    <citation type="journal article" date="2017" name="Nature">
        <title>The Apostasia genome and the evolution of orchids.</title>
        <authorList>
            <person name="Zhang G.Q."/>
            <person name="Liu K.W."/>
            <person name="Li Z."/>
            <person name="Lohaus R."/>
            <person name="Hsiao Y.Y."/>
            <person name="Niu S.C."/>
            <person name="Wang J.Y."/>
            <person name="Lin Y.C."/>
            <person name="Xu Q."/>
            <person name="Chen L.J."/>
            <person name="Yoshida K."/>
            <person name="Fujiwara S."/>
            <person name="Wang Z.W."/>
            <person name="Zhang Y.Q."/>
            <person name="Mitsuda N."/>
            <person name="Wang M."/>
            <person name="Liu G.H."/>
            <person name="Pecoraro L."/>
            <person name="Huang H.X."/>
            <person name="Xiao X.J."/>
            <person name="Lin M."/>
            <person name="Wu X.Y."/>
            <person name="Wu W.L."/>
            <person name="Chen Y.Y."/>
            <person name="Chang S.B."/>
            <person name="Sakamoto S."/>
            <person name="Ohme-Takagi M."/>
            <person name="Yagi M."/>
            <person name="Zeng S.J."/>
            <person name="Shen C.Y."/>
            <person name="Yeh C.M."/>
            <person name="Luo Y.B."/>
            <person name="Tsai W.C."/>
            <person name="Van de Peer Y."/>
            <person name="Liu Z.J."/>
        </authorList>
    </citation>
    <scope>NUCLEOTIDE SEQUENCE [LARGE SCALE GENOMIC DNA]</scope>
    <source>
        <strain evidence="7">cv. Shenzhen</strain>
        <tissue evidence="6">Stem</tissue>
    </source>
</reference>
<dbReference type="PROSITE" id="PS00518">
    <property type="entry name" value="ZF_RING_1"/>
    <property type="match status" value="1"/>
</dbReference>
<dbReference type="GO" id="GO:0140082">
    <property type="term" value="F:SUMO-ubiquitin ligase activity"/>
    <property type="evidence" value="ECO:0007669"/>
    <property type="project" value="TreeGrafter"/>
</dbReference>
<dbReference type="GO" id="GO:0032183">
    <property type="term" value="F:SUMO binding"/>
    <property type="evidence" value="ECO:0007669"/>
    <property type="project" value="TreeGrafter"/>
</dbReference>
<name>A0A2I0AZJ3_9ASPA</name>
<evidence type="ECO:0000313" key="7">
    <source>
        <dbReference type="Proteomes" id="UP000236161"/>
    </source>
</evidence>